<comment type="caution">
    <text evidence="1">The sequence shown here is derived from an EMBL/GenBank/DDBJ whole genome shotgun (WGS) entry which is preliminary data.</text>
</comment>
<organism evidence="1 2">
    <name type="scientific">Pseudoxanthomonas taiwanensis</name>
    <dbReference type="NCBI Taxonomy" id="176598"/>
    <lineage>
        <taxon>Bacteria</taxon>
        <taxon>Pseudomonadati</taxon>
        <taxon>Pseudomonadota</taxon>
        <taxon>Gammaproteobacteria</taxon>
        <taxon>Lysobacterales</taxon>
        <taxon>Lysobacteraceae</taxon>
        <taxon>Pseudoxanthomonas</taxon>
    </lineage>
</organism>
<keyword evidence="2" id="KW-1185">Reference proteome</keyword>
<protein>
    <recommendedName>
        <fullName evidence="3">DUF2946 domain-containing protein</fullName>
    </recommendedName>
</protein>
<evidence type="ECO:0000313" key="1">
    <source>
        <dbReference type="EMBL" id="KAF1689609.1"/>
    </source>
</evidence>
<accession>A0A921P1Q5</accession>
<dbReference type="AlphaFoldDB" id="A0A921P1Q5"/>
<evidence type="ECO:0008006" key="3">
    <source>
        <dbReference type="Google" id="ProtNLM"/>
    </source>
</evidence>
<proteinExistence type="predicted"/>
<dbReference type="EMBL" id="PDWK01000018">
    <property type="protein sequence ID" value="KAF1689609.1"/>
    <property type="molecule type" value="Genomic_DNA"/>
</dbReference>
<gene>
    <name evidence="1" type="ORF">CR938_05310</name>
</gene>
<evidence type="ECO:0000313" key="2">
    <source>
        <dbReference type="Proteomes" id="UP000717981"/>
    </source>
</evidence>
<reference evidence="1" key="1">
    <citation type="submission" date="2017-10" db="EMBL/GenBank/DDBJ databases">
        <title>Whole genome sequencing of members of genus Pseudoxanthomonas.</title>
        <authorList>
            <person name="Kumar S."/>
            <person name="Bansal K."/>
            <person name="Kaur A."/>
            <person name="Patil P."/>
            <person name="Sharma S."/>
            <person name="Patil P.B."/>
        </authorList>
    </citation>
    <scope>NUCLEOTIDE SEQUENCE</scope>
    <source>
        <strain evidence="1">DSM 22914</strain>
    </source>
</reference>
<dbReference type="Proteomes" id="UP000717981">
    <property type="component" value="Unassembled WGS sequence"/>
</dbReference>
<sequence length="119" mass="12578">MPAFWVRWLMTAGLVLGLLVQLVIGAMGELHELMSTRHAEAISSGSLDGRSSLAAATDDSDALQLVHHIAHCCGHIAAMATAEIAVPQMIPAQAVPRLDIAQPPTAGRWPAPFRPPIVS</sequence>
<name>A0A921P1Q5_9GAMM</name>